<dbReference type="FunFam" id="3.30.40.10:FF:000055">
    <property type="entry name" value="Ubiquitin conjugation factor e4 a"/>
    <property type="match status" value="1"/>
</dbReference>
<dbReference type="PANTHER" id="PTHR13931">
    <property type="entry name" value="UBIQUITINATION FACTOR E4"/>
    <property type="match status" value="1"/>
</dbReference>
<evidence type="ECO:0000256" key="13">
    <source>
        <dbReference type="ARBA" id="ARBA00023274"/>
    </source>
</evidence>
<dbReference type="InterPro" id="IPR000218">
    <property type="entry name" value="Ribosomal_uL14"/>
</dbReference>
<keyword evidence="13" id="KW-0687">Ribonucleoprotein</keyword>
<feature type="region of interest" description="Disordered" evidence="14">
    <location>
        <begin position="106"/>
        <end position="129"/>
    </location>
</feature>
<dbReference type="InterPro" id="IPR005745">
    <property type="entry name" value="Ribosomal_uL14_bac-type"/>
</dbReference>
<evidence type="ECO:0000256" key="6">
    <source>
        <dbReference type="ARBA" id="ARBA00010745"/>
    </source>
</evidence>
<dbReference type="SMART" id="SM01374">
    <property type="entry name" value="Ribosomal_L14"/>
    <property type="match status" value="1"/>
</dbReference>
<dbReference type="GO" id="GO:0003735">
    <property type="term" value="F:structural constituent of ribosome"/>
    <property type="evidence" value="ECO:0007669"/>
    <property type="project" value="InterPro"/>
</dbReference>
<comment type="catalytic activity">
    <reaction evidence="1">
        <text>S-ubiquitinyl-[E2 ubiquitin-conjugating enzyme]-L-cysteine + [acceptor protein]-L-lysine = [E2 ubiquitin-conjugating enzyme]-L-cysteine + N(6)-ubiquitinyl-[acceptor protein]-L-lysine.</text>
        <dbReference type="EC" id="2.3.2.27"/>
    </reaction>
</comment>
<proteinExistence type="inferred from homology"/>
<evidence type="ECO:0000313" key="16">
    <source>
        <dbReference type="EMBL" id="RMZ54411.1"/>
    </source>
</evidence>
<dbReference type="Gene3D" id="3.30.40.10">
    <property type="entry name" value="Zinc/RING finger domain, C3HC4 (zinc finger)"/>
    <property type="match status" value="1"/>
</dbReference>
<evidence type="ECO:0000256" key="5">
    <source>
        <dbReference type="ARBA" id="ARBA00007434"/>
    </source>
</evidence>
<dbReference type="InterPro" id="IPR019972">
    <property type="entry name" value="Ribosomal_uL14_CS"/>
</dbReference>
<dbReference type="Proteomes" id="UP000279271">
    <property type="component" value="Unassembled WGS sequence"/>
</dbReference>
<dbReference type="GO" id="GO:0000209">
    <property type="term" value="P:protein polyubiquitination"/>
    <property type="evidence" value="ECO:0007669"/>
    <property type="project" value="TreeGrafter"/>
</dbReference>
<keyword evidence="8" id="KW-0963">Cytoplasm</keyword>
<evidence type="ECO:0000256" key="4">
    <source>
        <dbReference type="ARBA" id="ARBA00004906"/>
    </source>
</evidence>
<feature type="non-terminal residue" evidence="16">
    <location>
        <position position="1"/>
    </location>
</feature>
<dbReference type="PROSITE" id="PS51698">
    <property type="entry name" value="U_BOX"/>
    <property type="match status" value="1"/>
</dbReference>
<dbReference type="NCBIfam" id="TIGR01067">
    <property type="entry name" value="rplN_bact"/>
    <property type="match status" value="1"/>
</dbReference>
<evidence type="ECO:0000256" key="7">
    <source>
        <dbReference type="ARBA" id="ARBA00012483"/>
    </source>
</evidence>
<keyword evidence="12" id="KW-0539">Nucleus</keyword>
<dbReference type="GO" id="GO:0000151">
    <property type="term" value="C:ubiquitin ligase complex"/>
    <property type="evidence" value="ECO:0007669"/>
    <property type="project" value="InterPro"/>
</dbReference>
<dbReference type="SUPFAM" id="SSF50193">
    <property type="entry name" value="Ribosomal protein L14"/>
    <property type="match status" value="1"/>
</dbReference>
<evidence type="ECO:0000256" key="10">
    <source>
        <dbReference type="ARBA" id="ARBA00022786"/>
    </source>
</evidence>
<dbReference type="CDD" id="cd00337">
    <property type="entry name" value="Ribosomal_uL14"/>
    <property type="match status" value="1"/>
</dbReference>
<dbReference type="SUPFAM" id="SSF57850">
    <property type="entry name" value="RING/U-box"/>
    <property type="match status" value="1"/>
</dbReference>
<comment type="subcellular location">
    <subcellularLocation>
        <location evidence="3">Cytoplasm</location>
    </subcellularLocation>
    <subcellularLocation>
        <location evidence="2">Nucleus</location>
    </subcellularLocation>
</comment>
<evidence type="ECO:0000313" key="17">
    <source>
        <dbReference type="Proteomes" id="UP000279271"/>
    </source>
</evidence>
<evidence type="ECO:0000256" key="14">
    <source>
        <dbReference type="SAM" id="MobiDB-lite"/>
    </source>
</evidence>
<dbReference type="InterPro" id="IPR013083">
    <property type="entry name" value="Znf_RING/FYVE/PHD"/>
</dbReference>
<accession>A0A3M7KV33</accession>
<dbReference type="SMART" id="SM00504">
    <property type="entry name" value="Ubox"/>
    <property type="match status" value="1"/>
</dbReference>
<dbReference type="InterPro" id="IPR036853">
    <property type="entry name" value="Ribosomal_uL14_sf"/>
</dbReference>
<dbReference type="EMBL" id="QOKY01000179">
    <property type="protein sequence ID" value="RMZ54411.1"/>
    <property type="molecule type" value="Genomic_DNA"/>
</dbReference>
<sequence length="1082" mass="119362">ELVTEGSAPELNDLTLERALMARLAAPPPTYPQWPVHYLVGCYVRASAELRGKDQALVKLLELAKELTVSYTALILTLQMFPQPAAAQSMGALQLMDGLQAGVGRGSSSTGAFTPGPAMPSTPEPRGGASPLPPAFLDDLAAHLVSQEQEESWTEILTLMANELIDRLSTVSLLADFQGPLVLLQAFLTSRAVVTGLLSLPLWGVAGGSSMNGRELEAKTLLGAAFGISGIPDIVVPGKQRMPNVVDELFPLGSDARPADIRSGVQTLQAASDQLHTALHSLVLNLLRGQACFDTKEGTLQWLTVAVQVNAERAKMHSDLKVASTDGFMINLTGTLVRLCLPFMGASSAKAWPKLNARYLSDPEARLPLSFDETRVAATGEEVRAWATEWADVSHSRDKAGAAGPSPSPTAPKYHFMCDAFFLMARCQGLGYAKCIENLRSLGRRVSDYENALTELEAHLAEFPGHPLVRSRITQYQRIIQLIKGSDAAYQALLLDPGLLGNILSFCRLMTTYMMRLASPAFAAGGALALPLVEGPPMEFRQLPEAWVESLADILILVAQTQRSASLAQGDMEDLMVFITFCLASPAYVRNPYLRGRLVEVLHALMPPNEDPGSGFNAPPRTQASHAEIAALFQAHPLVLDNMVKSLVQLYVDIEMTDRHNTFYEKFTTRYQIGEIMAYLWQLPQHQASWRGVAKEHPYIYVRFINMMINDSQFLLQEALETLPKVQEVERAMEDEAAWAALPDAERTEREEQLRTDRGRLKSDFYLASVCIQTMQYTAADEAVGSLYFDLQVRDRQARILNFFLKYLTLPSERRKLKLREPERYNWHPGRLVAQLASLHVSLFRRDAAAWVEACVADTDYLGNAPDIFEYLDQVLVRLGTLPAADLADLRSLAKRVDQARLEAEAEEQALDDIPPEFEDPVLGTLMRDPVKLPSGNVLDRATIMQHLLTDQRDPFSRVPMSEKDMEPMPELQAQIAAGAKEVECIKHKGRYAAIGDIITCAIKKGVRNSKVSPGQVVKAVVVETKKELRRPDGSTIKFDRNACVLVNPKGIPIGTRVLGFVTHELRAKQMLKIVSLAARVF</sequence>
<comment type="similarity">
    <text evidence="5">Belongs to the ubiquitin conjugation factor E4 family.</text>
</comment>
<keyword evidence="9" id="KW-0808">Transferase</keyword>
<evidence type="ECO:0000256" key="12">
    <source>
        <dbReference type="ARBA" id="ARBA00023242"/>
    </source>
</evidence>
<feature type="domain" description="U-box" evidence="15">
    <location>
        <begin position="913"/>
        <end position="986"/>
    </location>
</feature>
<dbReference type="HAMAP" id="MF_01367">
    <property type="entry name" value="Ribosomal_uL14"/>
    <property type="match status" value="1"/>
</dbReference>
<dbReference type="GO" id="GO:0015934">
    <property type="term" value="C:large ribosomal subunit"/>
    <property type="evidence" value="ECO:0007669"/>
    <property type="project" value="InterPro"/>
</dbReference>
<evidence type="ECO:0000256" key="8">
    <source>
        <dbReference type="ARBA" id="ARBA00022490"/>
    </source>
</evidence>
<gene>
    <name evidence="16" type="ORF">APUTEX25_001987</name>
</gene>
<dbReference type="InterPro" id="IPR045132">
    <property type="entry name" value="UBE4"/>
</dbReference>
<evidence type="ECO:0000256" key="2">
    <source>
        <dbReference type="ARBA" id="ARBA00004123"/>
    </source>
</evidence>
<dbReference type="GO" id="GO:0005737">
    <property type="term" value="C:cytoplasm"/>
    <property type="evidence" value="ECO:0007669"/>
    <property type="project" value="UniProtKB-SubCell"/>
</dbReference>
<dbReference type="Pfam" id="PF10408">
    <property type="entry name" value="Ufd2P_core"/>
    <property type="match status" value="1"/>
</dbReference>
<dbReference type="UniPathway" id="UPA00143"/>
<evidence type="ECO:0000256" key="11">
    <source>
        <dbReference type="ARBA" id="ARBA00022980"/>
    </source>
</evidence>
<dbReference type="Pfam" id="PF00238">
    <property type="entry name" value="Ribosomal_L14"/>
    <property type="match status" value="1"/>
</dbReference>
<dbReference type="AlphaFoldDB" id="A0A3M7KV33"/>
<dbReference type="PANTHER" id="PTHR13931:SF2">
    <property type="entry name" value="UBIQUITIN CONJUGATION FACTOR E4 B"/>
    <property type="match status" value="1"/>
</dbReference>
<evidence type="ECO:0000259" key="15">
    <source>
        <dbReference type="PROSITE" id="PS51698"/>
    </source>
</evidence>
<protein>
    <recommendedName>
        <fullName evidence="7">RING-type E3 ubiquitin transferase</fullName>
        <ecNumber evidence="7">2.3.2.27</ecNumber>
    </recommendedName>
</protein>
<keyword evidence="11" id="KW-0689">Ribosomal protein</keyword>
<dbReference type="GO" id="GO:0006511">
    <property type="term" value="P:ubiquitin-dependent protein catabolic process"/>
    <property type="evidence" value="ECO:0007669"/>
    <property type="project" value="InterPro"/>
</dbReference>
<comment type="pathway">
    <text evidence="4">Protein modification; protein ubiquitination.</text>
</comment>
<dbReference type="Gene3D" id="2.40.150.20">
    <property type="entry name" value="Ribosomal protein L14"/>
    <property type="match status" value="1"/>
</dbReference>
<evidence type="ECO:0000256" key="1">
    <source>
        <dbReference type="ARBA" id="ARBA00000900"/>
    </source>
</evidence>
<name>A0A3M7KV33_AUXPR</name>
<dbReference type="GO" id="GO:0036503">
    <property type="term" value="P:ERAD pathway"/>
    <property type="evidence" value="ECO:0007669"/>
    <property type="project" value="InterPro"/>
</dbReference>
<organism evidence="16 17">
    <name type="scientific">Auxenochlorella protothecoides</name>
    <name type="common">Green microalga</name>
    <name type="synonym">Chlorella protothecoides</name>
    <dbReference type="NCBI Taxonomy" id="3075"/>
    <lineage>
        <taxon>Eukaryota</taxon>
        <taxon>Viridiplantae</taxon>
        <taxon>Chlorophyta</taxon>
        <taxon>core chlorophytes</taxon>
        <taxon>Trebouxiophyceae</taxon>
        <taxon>Chlorellales</taxon>
        <taxon>Chlorellaceae</taxon>
        <taxon>Auxenochlorella</taxon>
    </lineage>
</organism>
<reference evidence="17" key="1">
    <citation type="journal article" date="2018" name="Algal Res.">
        <title>Characterization of plant carbon substrate utilization by Auxenochlorella protothecoides.</title>
        <authorList>
            <person name="Vogler B.W."/>
            <person name="Starkenburg S.R."/>
            <person name="Sudasinghe N."/>
            <person name="Schambach J.Y."/>
            <person name="Rollin J.A."/>
            <person name="Pattathil S."/>
            <person name="Barry A.N."/>
        </authorList>
    </citation>
    <scope>NUCLEOTIDE SEQUENCE [LARGE SCALE GENOMIC DNA]</scope>
    <source>
        <strain evidence="17">UTEX 25</strain>
    </source>
</reference>
<dbReference type="GO" id="GO:0006412">
    <property type="term" value="P:translation"/>
    <property type="evidence" value="ECO:0007669"/>
    <property type="project" value="InterPro"/>
</dbReference>
<dbReference type="PROSITE" id="PS00049">
    <property type="entry name" value="RIBOSOMAL_L14"/>
    <property type="match status" value="1"/>
</dbReference>
<comment type="similarity">
    <text evidence="6">Belongs to the universal ribosomal protein uL14 family.</text>
</comment>
<dbReference type="InterPro" id="IPR019474">
    <property type="entry name" value="Ub_conjug_fac_E4_core"/>
</dbReference>
<dbReference type="InterPro" id="IPR003613">
    <property type="entry name" value="Ubox_domain"/>
</dbReference>
<evidence type="ECO:0000256" key="9">
    <source>
        <dbReference type="ARBA" id="ARBA00022679"/>
    </source>
</evidence>
<comment type="caution">
    <text evidence="16">The sequence shown here is derived from an EMBL/GenBank/DDBJ whole genome shotgun (WGS) entry which is preliminary data.</text>
</comment>
<dbReference type="GO" id="GO:0005634">
    <property type="term" value="C:nucleus"/>
    <property type="evidence" value="ECO:0007669"/>
    <property type="project" value="UniProtKB-SubCell"/>
</dbReference>
<dbReference type="EC" id="2.3.2.27" evidence="7"/>
<dbReference type="GO" id="GO:0034450">
    <property type="term" value="F:ubiquitin-ubiquitin ligase activity"/>
    <property type="evidence" value="ECO:0007669"/>
    <property type="project" value="InterPro"/>
</dbReference>
<evidence type="ECO:0000256" key="3">
    <source>
        <dbReference type="ARBA" id="ARBA00004496"/>
    </source>
</evidence>
<keyword evidence="10" id="KW-0833">Ubl conjugation pathway</keyword>